<evidence type="ECO:0000313" key="2">
    <source>
        <dbReference type="Proteomes" id="UP000538955"/>
    </source>
</evidence>
<dbReference type="EMBL" id="JABBMI010000064">
    <property type="protein sequence ID" value="NMK54640.1"/>
    <property type="molecule type" value="Genomic_DNA"/>
</dbReference>
<comment type="caution">
    <text evidence="1">The sequence shown here is derived from an EMBL/GenBank/DDBJ whole genome shotgun (WGS) entry which is preliminary data.</text>
</comment>
<dbReference type="Proteomes" id="UP000538955">
    <property type="component" value="Unassembled WGS sequence"/>
</dbReference>
<evidence type="ECO:0000313" key="1">
    <source>
        <dbReference type="EMBL" id="NMK54640.1"/>
    </source>
</evidence>
<proteinExistence type="predicted"/>
<organism evidence="1 2">
    <name type="scientific">Staphylococcus capitis</name>
    <dbReference type="NCBI Taxonomy" id="29388"/>
    <lineage>
        <taxon>Bacteria</taxon>
        <taxon>Bacillati</taxon>
        <taxon>Bacillota</taxon>
        <taxon>Bacilli</taxon>
        <taxon>Bacillales</taxon>
        <taxon>Staphylococcaceae</taxon>
        <taxon>Staphylococcus</taxon>
    </lineage>
</organism>
<keyword evidence="2" id="KW-1185">Reference proteome</keyword>
<protein>
    <submittedName>
        <fullName evidence="1">Uncharacterized protein</fullName>
    </submittedName>
</protein>
<sequence>MKENDLKIMLKQIGLNTENNNGVFKGNAGNINTWSVFRIWINKSGKVTIKCKGVQKSFNINKKNELKKELRGFQII</sequence>
<reference evidence="1 2" key="1">
    <citation type="submission" date="2020-04" db="EMBL/GenBank/DDBJ databases">
        <title>The Epidemiology and Molecular Characteristics of Linezolid-Resistant Staphylococcus capitis in Huashan Hospital, Shanghai.</title>
        <authorList>
            <person name="Ding L."/>
            <person name="Li P."/>
            <person name="Yang Y."/>
            <person name="Lin D."/>
            <person name="Xu X."/>
        </authorList>
    </citation>
    <scope>NUCLEOTIDE SEQUENCE [LARGE SCALE GENOMIC DNA]</scope>
    <source>
        <strain evidence="1 2">17-84</strain>
    </source>
</reference>
<accession>A0ABX1SS49</accession>
<name>A0ABX1SS49_STACP</name>
<gene>
    <name evidence="1" type="ORF">HHM24_07890</name>
</gene>